<dbReference type="AlphaFoldDB" id="A0A3G6J8Z0"/>
<dbReference type="KEGG" id="ccho:CCHOA_11015"/>
<dbReference type="RefSeq" id="WP_123930111.1">
    <property type="nucleotide sequence ID" value="NZ_CP033896.1"/>
</dbReference>
<gene>
    <name evidence="2" type="ORF">CCHOA_11015</name>
</gene>
<dbReference type="GO" id="GO:0016020">
    <property type="term" value="C:membrane"/>
    <property type="evidence" value="ECO:0007669"/>
    <property type="project" value="GOC"/>
</dbReference>
<dbReference type="OrthoDB" id="9780884at2"/>
<feature type="domain" description="Calcineurin-like phosphoesterase" evidence="1">
    <location>
        <begin position="65"/>
        <end position="247"/>
    </location>
</feature>
<protein>
    <submittedName>
        <fullName evidence="2">Phosphodiesterase YaeI</fullName>
    </submittedName>
</protein>
<reference evidence="2 3" key="1">
    <citation type="submission" date="2018-11" db="EMBL/GenBank/DDBJ databases">
        <authorList>
            <person name="Kleinhagauer T."/>
            <person name="Glaeser S.P."/>
            <person name="Spergser J."/>
            <person name="Ruckert C."/>
            <person name="Kaempfer P."/>
            <person name="Busse H.-J."/>
        </authorList>
    </citation>
    <scope>NUCLEOTIDE SEQUENCE [LARGE SCALE GENOMIC DNA]</scope>
    <source>
        <strain evidence="2 3">200CH</strain>
    </source>
</reference>
<dbReference type="GO" id="GO:0008758">
    <property type="term" value="F:UDP-2,3-diacylglucosamine hydrolase activity"/>
    <property type="evidence" value="ECO:0007669"/>
    <property type="project" value="TreeGrafter"/>
</dbReference>
<dbReference type="Gene3D" id="3.60.21.10">
    <property type="match status" value="1"/>
</dbReference>
<accession>A0A3G6J8Z0</accession>
<evidence type="ECO:0000313" key="3">
    <source>
        <dbReference type="Proteomes" id="UP000269019"/>
    </source>
</evidence>
<dbReference type="GO" id="GO:0009245">
    <property type="term" value="P:lipid A biosynthetic process"/>
    <property type="evidence" value="ECO:0007669"/>
    <property type="project" value="TreeGrafter"/>
</dbReference>
<evidence type="ECO:0000313" key="2">
    <source>
        <dbReference type="EMBL" id="AZA14581.1"/>
    </source>
</evidence>
<sequence length="310" mass="33455">MTRASRQQSSPLQSATRWVATAVTAATTVGAVAAYANRQATQYSLREIAIACLRPGSLRGKDSFTVLHLSDLHMTPDDEEKTTWLRSLAENDIDLVVNTGDNLGDHYAVPATLRALSPLLNKPGVFVFGNNDYFGPQPVNPLRYLVGKKQPLSSETMPYQGLRAGFLERGWVDLNNACADFAVNKVKLTVAGVDDPHTGQAVLDQDTHTPNPDADVAIALSHSPEPNVLRHFAAQGFDLLCAGHTHGGQLCLPGGRPLVSNCGLPAGRARGLSYQRDMAVHVSPGVGTSKYMQFRLNCPPEATLLHLIER</sequence>
<dbReference type="PANTHER" id="PTHR31302">
    <property type="entry name" value="TRANSMEMBRANE PROTEIN WITH METALLOPHOSPHOESTERASE DOMAIN-RELATED"/>
    <property type="match status" value="1"/>
</dbReference>
<name>A0A3G6J8Z0_9CORY</name>
<dbReference type="PANTHER" id="PTHR31302:SF20">
    <property type="entry name" value="CONSERVED PROTEIN"/>
    <property type="match status" value="1"/>
</dbReference>
<dbReference type="InterPro" id="IPR051158">
    <property type="entry name" value="Metallophosphoesterase_sf"/>
</dbReference>
<evidence type="ECO:0000259" key="1">
    <source>
        <dbReference type="Pfam" id="PF00149"/>
    </source>
</evidence>
<proteinExistence type="predicted"/>
<dbReference type="EMBL" id="CP033896">
    <property type="protein sequence ID" value="AZA14581.1"/>
    <property type="molecule type" value="Genomic_DNA"/>
</dbReference>
<dbReference type="InterPro" id="IPR029052">
    <property type="entry name" value="Metallo-depent_PP-like"/>
</dbReference>
<dbReference type="InterPro" id="IPR004843">
    <property type="entry name" value="Calcineurin-like_PHP"/>
</dbReference>
<keyword evidence="3" id="KW-1185">Reference proteome</keyword>
<organism evidence="2 3">
    <name type="scientific">Corynebacterium choanae</name>
    <dbReference type="NCBI Taxonomy" id="1862358"/>
    <lineage>
        <taxon>Bacteria</taxon>
        <taxon>Bacillati</taxon>
        <taxon>Actinomycetota</taxon>
        <taxon>Actinomycetes</taxon>
        <taxon>Mycobacteriales</taxon>
        <taxon>Corynebacteriaceae</taxon>
        <taxon>Corynebacterium</taxon>
    </lineage>
</organism>
<dbReference type="Pfam" id="PF00149">
    <property type="entry name" value="Metallophos"/>
    <property type="match status" value="1"/>
</dbReference>
<dbReference type="Proteomes" id="UP000269019">
    <property type="component" value="Chromosome"/>
</dbReference>
<dbReference type="SUPFAM" id="SSF56300">
    <property type="entry name" value="Metallo-dependent phosphatases"/>
    <property type="match status" value="1"/>
</dbReference>